<keyword evidence="3" id="KW-1185">Reference proteome</keyword>
<evidence type="ECO:0000256" key="1">
    <source>
        <dbReference type="SAM" id="MobiDB-lite"/>
    </source>
</evidence>
<evidence type="ECO:0000313" key="3">
    <source>
        <dbReference type="Proteomes" id="UP001221898"/>
    </source>
</evidence>
<dbReference type="Proteomes" id="UP001221898">
    <property type="component" value="Unassembled WGS sequence"/>
</dbReference>
<comment type="caution">
    <text evidence="2">The sequence shown here is derived from an EMBL/GenBank/DDBJ whole genome shotgun (WGS) entry which is preliminary data.</text>
</comment>
<feature type="region of interest" description="Disordered" evidence="1">
    <location>
        <begin position="1"/>
        <end position="25"/>
    </location>
</feature>
<sequence length="97" mass="10413">MYTVSWHPPAADSAGRSDDAIGSTARARREPSVASVINLGRFWILDDLTVARGTARALPGSANHRPEGLRAYPRSWSQGLPRVSLGGAGWAVAFLFH</sequence>
<organism evidence="2 3">
    <name type="scientific">Aldrovandia affinis</name>
    <dbReference type="NCBI Taxonomy" id="143900"/>
    <lineage>
        <taxon>Eukaryota</taxon>
        <taxon>Metazoa</taxon>
        <taxon>Chordata</taxon>
        <taxon>Craniata</taxon>
        <taxon>Vertebrata</taxon>
        <taxon>Euteleostomi</taxon>
        <taxon>Actinopterygii</taxon>
        <taxon>Neopterygii</taxon>
        <taxon>Teleostei</taxon>
        <taxon>Notacanthiformes</taxon>
        <taxon>Halosauridae</taxon>
        <taxon>Aldrovandia</taxon>
    </lineage>
</organism>
<evidence type="ECO:0000313" key="2">
    <source>
        <dbReference type="EMBL" id="KAJ8394144.1"/>
    </source>
</evidence>
<dbReference type="EMBL" id="JAINUG010000129">
    <property type="protein sequence ID" value="KAJ8394144.1"/>
    <property type="molecule type" value="Genomic_DNA"/>
</dbReference>
<gene>
    <name evidence="2" type="ORF">AAFF_G00049490</name>
</gene>
<protein>
    <submittedName>
        <fullName evidence="2">Uncharacterized protein</fullName>
    </submittedName>
</protein>
<proteinExistence type="predicted"/>
<accession>A0AAD7S1B1</accession>
<dbReference type="AlphaFoldDB" id="A0AAD7S1B1"/>
<name>A0AAD7S1B1_9TELE</name>
<reference evidence="2" key="1">
    <citation type="journal article" date="2023" name="Science">
        <title>Genome structures resolve the early diversification of teleost fishes.</title>
        <authorList>
            <person name="Parey E."/>
            <person name="Louis A."/>
            <person name="Montfort J."/>
            <person name="Bouchez O."/>
            <person name="Roques C."/>
            <person name="Iampietro C."/>
            <person name="Lluch J."/>
            <person name="Castinel A."/>
            <person name="Donnadieu C."/>
            <person name="Desvignes T."/>
            <person name="Floi Bucao C."/>
            <person name="Jouanno E."/>
            <person name="Wen M."/>
            <person name="Mejri S."/>
            <person name="Dirks R."/>
            <person name="Jansen H."/>
            <person name="Henkel C."/>
            <person name="Chen W.J."/>
            <person name="Zahm M."/>
            <person name="Cabau C."/>
            <person name="Klopp C."/>
            <person name="Thompson A.W."/>
            <person name="Robinson-Rechavi M."/>
            <person name="Braasch I."/>
            <person name="Lecointre G."/>
            <person name="Bobe J."/>
            <person name="Postlethwait J.H."/>
            <person name="Berthelot C."/>
            <person name="Roest Crollius H."/>
            <person name="Guiguen Y."/>
        </authorList>
    </citation>
    <scope>NUCLEOTIDE SEQUENCE</scope>
    <source>
        <strain evidence="2">NC1722</strain>
    </source>
</reference>